<proteinExistence type="predicted"/>
<dbReference type="InterPro" id="IPR056632">
    <property type="entry name" value="DUF7730"/>
</dbReference>
<reference evidence="2" key="1">
    <citation type="journal article" date="2020" name="Stud. Mycol.">
        <title>101 Dothideomycetes genomes: a test case for predicting lifestyles and emergence of pathogens.</title>
        <authorList>
            <person name="Haridas S."/>
            <person name="Albert R."/>
            <person name="Binder M."/>
            <person name="Bloem J."/>
            <person name="Labutti K."/>
            <person name="Salamov A."/>
            <person name="Andreopoulos B."/>
            <person name="Baker S."/>
            <person name="Barry K."/>
            <person name="Bills G."/>
            <person name="Bluhm B."/>
            <person name="Cannon C."/>
            <person name="Castanera R."/>
            <person name="Culley D."/>
            <person name="Daum C."/>
            <person name="Ezra D."/>
            <person name="Gonzalez J."/>
            <person name="Henrissat B."/>
            <person name="Kuo A."/>
            <person name="Liang C."/>
            <person name="Lipzen A."/>
            <person name="Lutzoni F."/>
            <person name="Magnuson J."/>
            <person name="Mondo S."/>
            <person name="Nolan M."/>
            <person name="Ohm R."/>
            <person name="Pangilinan J."/>
            <person name="Park H.-J."/>
            <person name="Ramirez L."/>
            <person name="Alfaro M."/>
            <person name="Sun H."/>
            <person name="Tritt A."/>
            <person name="Yoshinaga Y."/>
            <person name="Zwiers L.-H."/>
            <person name="Turgeon B."/>
            <person name="Goodwin S."/>
            <person name="Spatafora J."/>
            <person name="Crous P."/>
            <person name="Grigoriev I."/>
        </authorList>
    </citation>
    <scope>NUCLEOTIDE SEQUENCE</scope>
    <source>
        <strain evidence="2">CBS 262.69</strain>
    </source>
</reference>
<keyword evidence="3" id="KW-1185">Reference proteome</keyword>
<dbReference type="OrthoDB" id="4757095at2759"/>
<name>A0A6G1HSV1_9PEZI</name>
<evidence type="ECO:0000313" key="3">
    <source>
        <dbReference type="Proteomes" id="UP000799640"/>
    </source>
</evidence>
<gene>
    <name evidence="2" type="ORF">EJ06DRAFT_531412</name>
</gene>
<evidence type="ECO:0000259" key="1">
    <source>
        <dbReference type="Pfam" id="PF24864"/>
    </source>
</evidence>
<protein>
    <recommendedName>
        <fullName evidence="1">DUF7730 domain-containing protein</fullName>
    </recommendedName>
</protein>
<evidence type="ECO:0000313" key="2">
    <source>
        <dbReference type="EMBL" id="KAF2399100.1"/>
    </source>
</evidence>
<feature type="domain" description="DUF7730" evidence="1">
    <location>
        <begin position="87"/>
        <end position="281"/>
    </location>
</feature>
<organism evidence="2 3">
    <name type="scientific">Trichodelitschia bisporula</name>
    <dbReference type="NCBI Taxonomy" id="703511"/>
    <lineage>
        <taxon>Eukaryota</taxon>
        <taxon>Fungi</taxon>
        <taxon>Dikarya</taxon>
        <taxon>Ascomycota</taxon>
        <taxon>Pezizomycotina</taxon>
        <taxon>Dothideomycetes</taxon>
        <taxon>Dothideomycetes incertae sedis</taxon>
        <taxon>Phaeotrichales</taxon>
        <taxon>Phaeotrichaceae</taxon>
        <taxon>Trichodelitschia</taxon>
    </lineage>
</organism>
<dbReference type="PANTHER" id="PTHR38790">
    <property type="entry name" value="2EXR DOMAIN-CONTAINING PROTEIN-RELATED"/>
    <property type="match status" value="1"/>
</dbReference>
<accession>A0A6G1HSV1</accession>
<dbReference type="PANTHER" id="PTHR38790:SF4">
    <property type="entry name" value="2EXR DOMAIN-CONTAINING PROTEIN"/>
    <property type="match status" value="1"/>
</dbReference>
<sequence length="309" mass="34945">MKDVVQNALSLFCLIACCPCCFPCYVCLIRSNRRCGTRRRNAMELAGWESNPVSPTDVHPLPSRKRRLSIPSSAEPSLAPDQKTAGQSQSAFFAKLPLELRSQIYKEVLGDFSLYLFISMKKLRHIKIDRHEAKEDLAARRYQQPGPSLLPLLLTCRRIYSESISYLYSSNKFSTEPDTILSLTSSIRLSRFNTISQISFSCSVANYPEDFDGTRDSLGVLWERTCIVLASMKGLRDLQVNLWPAAVGIIGPGWERESVKMMLGMLCIIKQPTNFEVKIESQEVDGYEIFKDAPFKLTWSPGLILIDEI</sequence>
<dbReference type="AlphaFoldDB" id="A0A6G1HSV1"/>
<dbReference type="EMBL" id="ML996698">
    <property type="protein sequence ID" value="KAF2399100.1"/>
    <property type="molecule type" value="Genomic_DNA"/>
</dbReference>
<dbReference type="Pfam" id="PF24864">
    <property type="entry name" value="DUF7730"/>
    <property type="match status" value="1"/>
</dbReference>
<dbReference type="Proteomes" id="UP000799640">
    <property type="component" value="Unassembled WGS sequence"/>
</dbReference>